<evidence type="ECO:0000256" key="1">
    <source>
        <dbReference type="ARBA" id="ARBA00023224"/>
    </source>
</evidence>
<keyword evidence="3" id="KW-0472">Membrane</keyword>
<evidence type="ECO:0000313" key="6">
    <source>
        <dbReference type="Proteomes" id="UP000256345"/>
    </source>
</evidence>
<dbReference type="PROSITE" id="PS50111">
    <property type="entry name" value="CHEMOTAXIS_TRANSDUC_2"/>
    <property type="match status" value="1"/>
</dbReference>
<protein>
    <submittedName>
        <fullName evidence="5">Methyl-accepting chemotaxis protein</fullName>
    </submittedName>
</protein>
<evidence type="ECO:0000259" key="4">
    <source>
        <dbReference type="PROSITE" id="PS50111"/>
    </source>
</evidence>
<gene>
    <name evidence="5" type="ORF">ATI61_10879</name>
</gene>
<dbReference type="RefSeq" id="WP_116120477.1">
    <property type="nucleotide sequence ID" value="NZ_QUMU01000008.1"/>
</dbReference>
<feature type="domain" description="Methyl-accepting transducer" evidence="4">
    <location>
        <begin position="326"/>
        <end position="562"/>
    </location>
</feature>
<dbReference type="SUPFAM" id="SSF58104">
    <property type="entry name" value="Methyl-accepting chemotaxis protein (MCP) signaling domain"/>
    <property type="match status" value="1"/>
</dbReference>
<dbReference type="PANTHER" id="PTHR32089:SF112">
    <property type="entry name" value="LYSOZYME-LIKE PROTEIN-RELATED"/>
    <property type="match status" value="1"/>
</dbReference>
<dbReference type="Pfam" id="PF00015">
    <property type="entry name" value="MCPsignal"/>
    <property type="match status" value="1"/>
</dbReference>
<organism evidence="5 6">
    <name type="scientific">Archangium gephyra</name>
    <dbReference type="NCBI Taxonomy" id="48"/>
    <lineage>
        <taxon>Bacteria</taxon>
        <taxon>Pseudomonadati</taxon>
        <taxon>Myxococcota</taxon>
        <taxon>Myxococcia</taxon>
        <taxon>Myxococcales</taxon>
        <taxon>Cystobacterineae</taxon>
        <taxon>Archangiaceae</taxon>
        <taxon>Archangium</taxon>
    </lineage>
</organism>
<evidence type="ECO:0000256" key="2">
    <source>
        <dbReference type="PROSITE-ProRule" id="PRU00284"/>
    </source>
</evidence>
<proteinExistence type="predicted"/>
<evidence type="ECO:0000313" key="5">
    <source>
        <dbReference type="EMBL" id="REG28546.1"/>
    </source>
</evidence>
<feature type="transmembrane region" description="Helical" evidence="3">
    <location>
        <begin position="103"/>
        <end position="122"/>
    </location>
</feature>
<evidence type="ECO:0000256" key="3">
    <source>
        <dbReference type="SAM" id="Phobius"/>
    </source>
</evidence>
<keyword evidence="3" id="KW-0812">Transmembrane</keyword>
<accession>A0ABX9JWF4</accession>
<feature type="transmembrane region" description="Helical" evidence="3">
    <location>
        <begin position="128"/>
        <end position="148"/>
    </location>
</feature>
<keyword evidence="6" id="KW-1185">Reference proteome</keyword>
<dbReference type="Gene3D" id="1.10.287.950">
    <property type="entry name" value="Methyl-accepting chemotaxis protein"/>
    <property type="match status" value="1"/>
</dbReference>
<dbReference type="PANTHER" id="PTHR32089">
    <property type="entry name" value="METHYL-ACCEPTING CHEMOTAXIS PROTEIN MCPB"/>
    <property type="match status" value="1"/>
</dbReference>
<feature type="transmembrane region" description="Helical" evidence="3">
    <location>
        <begin position="186"/>
        <end position="207"/>
    </location>
</feature>
<dbReference type="EMBL" id="QUMU01000008">
    <property type="protein sequence ID" value="REG28546.1"/>
    <property type="molecule type" value="Genomic_DNA"/>
</dbReference>
<keyword evidence="1 2" id="KW-0807">Transducer</keyword>
<feature type="transmembrane region" description="Helical" evidence="3">
    <location>
        <begin position="48"/>
        <end position="71"/>
    </location>
</feature>
<dbReference type="Proteomes" id="UP000256345">
    <property type="component" value="Unassembled WGS sequence"/>
</dbReference>
<feature type="transmembrane region" description="Helical" evidence="3">
    <location>
        <begin position="18"/>
        <end position="36"/>
    </location>
</feature>
<dbReference type="SMART" id="SM00283">
    <property type="entry name" value="MA"/>
    <property type="match status" value="1"/>
</dbReference>
<name>A0ABX9JWF4_9BACT</name>
<reference evidence="5 6" key="1">
    <citation type="submission" date="2018-08" db="EMBL/GenBank/DDBJ databases">
        <title>Genomic Encyclopedia of Archaeal and Bacterial Type Strains, Phase II (KMG-II): from individual species to whole genera.</title>
        <authorList>
            <person name="Goeker M."/>
        </authorList>
    </citation>
    <scope>NUCLEOTIDE SEQUENCE [LARGE SCALE GENOMIC DNA]</scope>
    <source>
        <strain evidence="5 6">DSM 2261</strain>
    </source>
</reference>
<keyword evidence="3" id="KW-1133">Transmembrane helix</keyword>
<comment type="caution">
    <text evidence="5">The sequence shown here is derived from an EMBL/GenBank/DDBJ whole genome shotgun (WGS) entry which is preliminary data.</text>
</comment>
<dbReference type="InterPro" id="IPR004089">
    <property type="entry name" value="MCPsignal_dom"/>
</dbReference>
<sequence>MSSVDVEQVDRKKLIMRMLMSLNSTFPVVVPAYVYFQALISGLNGQEGIWTVMYVLPFISLLSTVGTYVIIRRAVDSAFTVYPGEPANARLSRMLRVPRQIEVGIPAVTMLCIFVLTLVPAIKFGKSLWTIPWCVTVMTLLTTMLGFHNRTVVDRIMRPFSVAEFHKNPEVIPQGSGIFWVRQRWYLPYAFAVFVLCTIATVTTILVRQGYDNYLALRQQVASSELSAAQFLPLLDATGVKIVRDVSLPIGVLVSYLLVVAAVSAWQLSRYQTEGALSVQRTVEALASSDPKLPEWVSTDEIGDLASATAKAFGRLKAFSTSLGESAHALRRSAEQLGLSTGKQTEALTHQATALQETQVTAQEIKQTSSLTAQKAENILQQTEKADEIGRAGAAAIQQSLSGLQEIGEQVKEMARQIRNLDQRTRQIASITTTVKDLADQSNMLALNAAIEAVRSGEHGKGFGVVAREIRTLADQSIRATNSVRSILQDISTAIRTTVSMTEKGSEKVESSLVQVREFGNNISELSGIVRENAASVRQITAAVTQQNTGITQIFQAVNDLSRLMDQTMVQLRTSDEALELVRNVTDKVAAMSGEKAAPAIAASVLSKPS</sequence>